<dbReference type="RefSeq" id="XP_013803685.2">
    <property type="nucleotide sequence ID" value="XM_013948231.2"/>
</dbReference>
<dbReference type="GeneID" id="106489101"/>
<reference evidence="5" key="1">
    <citation type="submission" date="2025-08" db="UniProtKB">
        <authorList>
            <consortium name="RefSeq"/>
        </authorList>
    </citation>
    <scope>IDENTIFICATION</scope>
    <source>
        <tissue evidence="5">Blood</tissue>
    </source>
</reference>
<dbReference type="SMART" id="SM00248">
    <property type="entry name" value="ANK"/>
    <property type="match status" value="5"/>
</dbReference>
<feature type="repeat" description="ANK" evidence="1">
    <location>
        <begin position="134"/>
        <end position="166"/>
    </location>
</feature>
<dbReference type="Pfam" id="PF00023">
    <property type="entry name" value="Ank"/>
    <property type="match status" value="1"/>
</dbReference>
<evidence type="ECO:0000256" key="2">
    <source>
        <dbReference type="SAM" id="Coils"/>
    </source>
</evidence>
<dbReference type="Proteomes" id="UP001652627">
    <property type="component" value="Chromosome Z"/>
</dbReference>
<dbReference type="OrthoDB" id="9995210at2759"/>
<feature type="compositionally biased region" description="Basic and acidic residues" evidence="3">
    <location>
        <begin position="323"/>
        <end position="339"/>
    </location>
</feature>
<keyword evidence="1" id="KW-0040">ANK repeat</keyword>
<evidence type="ECO:0000313" key="4">
    <source>
        <dbReference type="Proteomes" id="UP001652627"/>
    </source>
</evidence>
<dbReference type="PANTHER" id="PTHR24147">
    <property type="entry name" value="ANKYRIN REPEAT DOMAIN 36-RELATED"/>
    <property type="match status" value="1"/>
</dbReference>
<keyword evidence="2" id="KW-0175">Coiled coil</keyword>
<dbReference type="Gene3D" id="1.25.40.20">
    <property type="entry name" value="Ankyrin repeat-containing domain"/>
    <property type="match status" value="2"/>
</dbReference>
<dbReference type="Pfam" id="PF12796">
    <property type="entry name" value="Ank_2"/>
    <property type="match status" value="1"/>
</dbReference>
<name>A0A8B7IXS5_9AVES</name>
<gene>
    <name evidence="5" type="primary">LOC106489101</name>
</gene>
<feature type="region of interest" description="Disordered" evidence="3">
    <location>
        <begin position="312"/>
        <end position="348"/>
    </location>
</feature>
<accession>A0A8B7IXS5</accession>
<dbReference type="Pfam" id="PF13857">
    <property type="entry name" value="Ank_5"/>
    <property type="match status" value="1"/>
</dbReference>
<feature type="repeat" description="ANK" evidence="1">
    <location>
        <begin position="200"/>
        <end position="232"/>
    </location>
</feature>
<feature type="coiled-coil region" evidence="2">
    <location>
        <begin position="454"/>
        <end position="543"/>
    </location>
</feature>
<feature type="region of interest" description="Disordered" evidence="3">
    <location>
        <begin position="370"/>
        <end position="415"/>
    </location>
</feature>
<dbReference type="PROSITE" id="PS50297">
    <property type="entry name" value="ANK_REP_REGION"/>
    <property type="match status" value="4"/>
</dbReference>
<dbReference type="PANTHER" id="PTHR24147:SF53">
    <property type="entry name" value="ANKYRIN REPEAT DOMAIN 26"/>
    <property type="match status" value="1"/>
</dbReference>
<evidence type="ECO:0000313" key="5">
    <source>
        <dbReference type="RefSeq" id="XP_013803685.2"/>
    </source>
</evidence>
<feature type="repeat" description="ANK" evidence="1">
    <location>
        <begin position="68"/>
        <end position="100"/>
    </location>
</feature>
<dbReference type="KEGG" id="aam:106489101"/>
<organism evidence="4 5">
    <name type="scientific">Apteryx mantelli</name>
    <name type="common">North Island brown kiwi</name>
    <dbReference type="NCBI Taxonomy" id="2696672"/>
    <lineage>
        <taxon>Eukaryota</taxon>
        <taxon>Metazoa</taxon>
        <taxon>Chordata</taxon>
        <taxon>Craniata</taxon>
        <taxon>Vertebrata</taxon>
        <taxon>Euteleostomi</taxon>
        <taxon>Archelosauria</taxon>
        <taxon>Archosauria</taxon>
        <taxon>Dinosauria</taxon>
        <taxon>Saurischia</taxon>
        <taxon>Theropoda</taxon>
        <taxon>Coelurosauria</taxon>
        <taxon>Aves</taxon>
        <taxon>Palaeognathae</taxon>
        <taxon>Apterygiformes</taxon>
        <taxon>Apterygidae</taxon>
        <taxon>Apteryx</taxon>
    </lineage>
</organism>
<evidence type="ECO:0000256" key="1">
    <source>
        <dbReference type="PROSITE-ProRule" id="PRU00023"/>
    </source>
</evidence>
<evidence type="ECO:0000256" key="3">
    <source>
        <dbReference type="SAM" id="MobiDB-lite"/>
    </source>
</evidence>
<feature type="compositionally biased region" description="Basic and acidic residues" evidence="3">
    <location>
        <begin position="370"/>
        <end position="379"/>
    </location>
</feature>
<dbReference type="PROSITE" id="PS50088">
    <property type="entry name" value="ANK_REPEAT"/>
    <property type="match status" value="5"/>
</dbReference>
<sequence length="810" mass="90917">MRRFFGLFCKGQGQPPHSGASLPCVAAAYEIREKDLGRLHRAATSGDLAQVQRRRWLLRLGINRQDKEKRTPLHLACANGHSEVVKYLVENKCKLNACDSFKRSPLMKAVQCQQEECVAILLAHGADHSLADADGNTALHLAARAPNISLAGQLLEHNAHIEAQNKMGHTPLSLAVTEHHKEMVEFLLQKGSDVHARDPAERTPLMLAASAGDMSVVEVLLRYGADVSQKDIFEWTAEDYARKFGRDQVSEQLADYTDGEKAGEASAGCAKGVPALSTPPGARPAGFALDAPALDREVRDGFSQEGFVGMCEEEQSDESCPASEKEKLSLAAKEESPEREGEEVMDGPQVPHTAEDLAGMRDVTLAAAVDREEDPRDSQSLHSLPACPSPEAAAKLQESADEREQLEGHKAATTQTDLQYGGQAVVGQLQEEAANALEKQLILEGSLEVTKLYCSELKEDKLRLQEELDSVKAKLQESEEQRIQAEHCVQELKAALENKQRETVASSQKLQDLLEASFRTVNLKQLEERVRRLELENARLEGTAQQQTVGTQVLQKDLQASASVHSHLEDLITGLPTKHVPSEEDQNQQCRSKGKPLKTMAEWTRPTEARLEQEMVRNIKLQEECNRSQRLLEEAMKKLRMYERQESESQLDFQDEMEDACSGMGSEVGTLRAEVRELSRWLEAERRNARQLERTNKSLQEDLTLMHGSLEKLRKRKRLLKEEVGFLRCQVNAKMRDHSQREQYKRESEQRAGQKLQQKLQEVNLLVQTQAATHNRREQIRAAAQASLAKRLRQRIRDLELGVTRRKQMQ</sequence>
<dbReference type="AlphaFoldDB" id="A0A8B7IXS5"/>
<feature type="coiled-coil region" evidence="2">
    <location>
        <begin position="618"/>
        <end position="730"/>
    </location>
</feature>
<feature type="compositionally biased region" description="Basic and acidic residues" evidence="3">
    <location>
        <begin position="398"/>
        <end position="410"/>
    </location>
</feature>
<keyword evidence="4" id="KW-1185">Reference proteome</keyword>
<dbReference type="InterPro" id="IPR036770">
    <property type="entry name" value="Ankyrin_rpt-contain_sf"/>
</dbReference>
<dbReference type="SUPFAM" id="SSF48403">
    <property type="entry name" value="Ankyrin repeat"/>
    <property type="match status" value="1"/>
</dbReference>
<dbReference type="InterPro" id="IPR002110">
    <property type="entry name" value="Ankyrin_rpt"/>
</dbReference>
<proteinExistence type="predicted"/>
<feature type="repeat" description="ANK" evidence="1">
    <location>
        <begin position="167"/>
        <end position="199"/>
    </location>
</feature>
<dbReference type="PRINTS" id="PR01415">
    <property type="entry name" value="ANKYRIN"/>
</dbReference>
<dbReference type="InterPro" id="IPR050657">
    <property type="entry name" value="Ankyrin_repeat_domain"/>
</dbReference>
<protein>
    <submittedName>
        <fullName evidence="5">POTE ankyrin domain family member B-like</fullName>
    </submittedName>
</protein>
<feature type="repeat" description="ANK" evidence="1">
    <location>
        <begin position="101"/>
        <end position="133"/>
    </location>
</feature>